<dbReference type="GO" id="GO:0000398">
    <property type="term" value="P:mRNA splicing, via spliceosome"/>
    <property type="evidence" value="ECO:0000318"/>
    <property type="project" value="GO_Central"/>
</dbReference>
<evidence type="ECO:0000256" key="7">
    <source>
        <dbReference type="SAM" id="MobiDB-lite"/>
    </source>
</evidence>
<dbReference type="PANTHER" id="PTHR10552:SF6">
    <property type="entry name" value="U2 SMALL NUCLEAR RIBONUCLEOPROTEIN A"/>
    <property type="match status" value="1"/>
</dbReference>
<feature type="compositionally biased region" description="Polar residues" evidence="7">
    <location>
        <begin position="394"/>
        <end position="404"/>
    </location>
</feature>
<evidence type="ECO:0000256" key="4">
    <source>
        <dbReference type="ARBA" id="ARBA00023242"/>
    </source>
</evidence>
<dbReference type="GeneID" id="5894375"/>
<dbReference type="KEGG" id="mbr:MONBRDRAFT_11289"/>
<evidence type="ECO:0000256" key="6">
    <source>
        <dbReference type="SAM" id="Coils"/>
    </source>
</evidence>
<dbReference type="PROSITE" id="PS51450">
    <property type="entry name" value="LRR"/>
    <property type="match status" value="4"/>
</dbReference>
<evidence type="ECO:0000313" key="9">
    <source>
        <dbReference type="Proteomes" id="UP000001357"/>
    </source>
</evidence>
<comment type="similarity">
    <text evidence="5">Belongs to the U2 small nuclear ribonucleoprotein A family.</text>
</comment>
<keyword evidence="4" id="KW-0539">Nucleus</keyword>
<dbReference type="eggNOG" id="KOG0531">
    <property type="taxonomic scope" value="Eukaryota"/>
</dbReference>
<dbReference type="RefSeq" id="XP_001749206.1">
    <property type="nucleotide sequence ID" value="XM_001749154.1"/>
</dbReference>
<dbReference type="SMART" id="SM00369">
    <property type="entry name" value="LRR_TYP"/>
    <property type="match status" value="3"/>
</dbReference>
<dbReference type="EMBL" id="CH991569">
    <property type="protein sequence ID" value="EDQ86012.1"/>
    <property type="molecule type" value="Genomic_DNA"/>
</dbReference>
<reference evidence="8 9" key="1">
    <citation type="journal article" date="2008" name="Nature">
        <title>The genome of the choanoflagellate Monosiga brevicollis and the origin of metazoans.</title>
        <authorList>
            <consortium name="JGI Sequencing"/>
            <person name="King N."/>
            <person name="Westbrook M.J."/>
            <person name="Young S.L."/>
            <person name="Kuo A."/>
            <person name="Abedin M."/>
            <person name="Chapman J."/>
            <person name="Fairclough S."/>
            <person name="Hellsten U."/>
            <person name="Isogai Y."/>
            <person name="Letunic I."/>
            <person name="Marr M."/>
            <person name="Pincus D."/>
            <person name="Putnam N."/>
            <person name="Rokas A."/>
            <person name="Wright K.J."/>
            <person name="Zuzow R."/>
            <person name="Dirks W."/>
            <person name="Good M."/>
            <person name="Goodstein D."/>
            <person name="Lemons D."/>
            <person name="Li W."/>
            <person name="Lyons J.B."/>
            <person name="Morris A."/>
            <person name="Nichols S."/>
            <person name="Richter D.J."/>
            <person name="Salamov A."/>
            <person name="Bork P."/>
            <person name="Lim W.A."/>
            <person name="Manning G."/>
            <person name="Miller W.T."/>
            <person name="McGinnis W."/>
            <person name="Shapiro H."/>
            <person name="Tjian R."/>
            <person name="Grigoriev I.V."/>
            <person name="Rokhsar D."/>
        </authorList>
    </citation>
    <scope>NUCLEOTIDE SEQUENCE [LARGE SCALE GENOMIC DNA]</scope>
    <source>
        <strain evidence="9">MX1 / ATCC 50154</strain>
    </source>
</reference>
<keyword evidence="9" id="KW-1185">Reference proteome</keyword>
<keyword evidence="6" id="KW-0175">Coiled coil</keyword>
<feature type="compositionally biased region" description="Low complexity" evidence="7">
    <location>
        <begin position="204"/>
        <end position="214"/>
    </location>
</feature>
<dbReference type="InterPro" id="IPR001611">
    <property type="entry name" value="Leu-rich_rpt"/>
</dbReference>
<dbReference type="InterPro" id="IPR032675">
    <property type="entry name" value="LRR_dom_sf"/>
</dbReference>
<dbReference type="AlphaFoldDB" id="A9V8S6"/>
<accession>A9V8S6</accession>
<gene>
    <name evidence="8" type="ORF">MONBRDRAFT_11289</name>
</gene>
<feature type="compositionally biased region" description="Low complexity" evidence="7">
    <location>
        <begin position="405"/>
        <end position="421"/>
    </location>
</feature>
<dbReference type="GO" id="GO:0005686">
    <property type="term" value="C:U2 snRNP"/>
    <property type="evidence" value="ECO:0000318"/>
    <property type="project" value="GO_Central"/>
</dbReference>
<feature type="coiled-coil region" evidence="6">
    <location>
        <begin position="727"/>
        <end position="792"/>
    </location>
</feature>
<dbReference type="Proteomes" id="UP000001357">
    <property type="component" value="Unassembled WGS sequence"/>
</dbReference>
<proteinExistence type="inferred from homology"/>
<evidence type="ECO:0000313" key="8">
    <source>
        <dbReference type="EMBL" id="EDQ86012.1"/>
    </source>
</evidence>
<name>A9V8S6_MONBE</name>
<evidence type="ECO:0008006" key="10">
    <source>
        <dbReference type="Google" id="ProtNLM"/>
    </source>
</evidence>
<keyword evidence="2" id="KW-0433">Leucine-rich repeat</keyword>
<protein>
    <recommendedName>
        <fullName evidence="10">U2A'/phosphoprotein 32 family A C-terminal domain-containing protein</fullName>
    </recommendedName>
</protein>
<organism evidence="8 9">
    <name type="scientific">Monosiga brevicollis</name>
    <name type="common">Choanoflagellate</name>
    <dbReference type="NCBI Taxonomy" id="81824"/>
    <lineage>
        <taxon>Eukaryota</taxon>
        <taxon>Choanoflagellata</taxon>
        <taxon>Craspedida</taxon>
        <taxon>Salpingoecidae</taxon>
        <taxon>Monosiga</taxon>
    </lineage>
</organism>
<keyword evidence="3" id="KW-0677">Repeat</keyword>
<feature type="region of interest" description="Disordered" evidence="7">
    <location>
        <begin position="373"/>
        <end position="428"/>
    </location>
</feature>
<dbReference type="STRING" id="81824.A9V8S6"/>
<dbReference type="InParanoid" id="A9V8S6"/>
<feature type="region of interest" description="Disordered" evidence="7">
    <location>
        <begin position="204"/>
        <end position="277"/>
    </location>
</feature>
<comment type="subcellular location">
    <subcellularLocation>
        <location evidence="1">Nucleus</location>
    </subcellularLocation>
</comment>
<dbReference type="PANTHER" id="PTHR10552">
    <property type="entry name" value="U2 SMALL NUCLEAR RIBONUCLEOPROTEIN A"/>
    <property type="match status" value="1"/>
</dbReference>
<dbReference type="Pfam" id="PF14580">
    <property type="entry name" value="LRR_9"/>
    <property type="match status" value="1"/>
</dbReference>
<dbReference type="Gene3D" id="3.80.10.10">
    <property type="entry name" value="Ribonuclease Inhibitor"/>
    <property type="match status" value="1"/>
</dbReference>
<evidence type="ECO:0000256" key="1">
    <source>
        <dbReference type="ARBA" id="ARBA00004123"/>
    </source>
</evidence>
<feature type="region of interest" description="Disordered" evidence="7">
    <location>
        <begin position="509"/>
        <end position="536"/>
    </location>
</feature>
<evidence type="ECO:0000256" key="5">
    <source>
        <dbReference type="ARBA" id="ARBA00024196"/>
    </source>
</evidence>
<sequence>MSSREAALVHITKNLLLRRAGLEDEDDLHELHDLDLAGTHFPRGRIKYMEGFERSPYLKHLTLSSNWIKQLSNLHTLQRLETLRLDNNDLSSLKGIGQLSCLRVLNVEHNKLTSLPPELFQLTHLRELRLAQNRLASLHGLHGLASLANLCILSIFGNPVSDLPHTRAYLLAICPYVDVLDGISINNQERRDSQERLVHLRGLATTPPATSPPAEQTSDGADQSTATVATDAGELSAEPDDMDDVARDRHLSSDSGVPRRSNSPPTRPRRTFLKTHSIDSGISYPAVVQEIEELRRSNCERDDLLKQKDDEISRLTALLYEAQERANVVPSLDSSTGQNSVMYSQAVAQHTADHLDANEERDLRAELHRLRREQGHSDPEHGGLGPVPEPVHQSARSSRSMTRQNSRNSESASAGEARSSSDAQTQQVRQLENQLYELHARRQARLGDAAHNDVFFTLDVSELTDLPPRADQTSQEREEADAWRTAALNNQQRVQELEHRLTEAQMELASVESELSHQNGRGASAPPPPTRRHTAPHSLNVRSHSLEAMPSPVATELQVTRARLLAVLDAINAHAGSRIVREHMAPAELALTLQNMVLEEQQARDELHMLKMRLEALVVGFGVASDEQEGTAVSGVALHGLEPIEVVSRLLAKTVSTAKEFNHLEEELRAMNDQTKNRLAHLSSWLHDEGLSQVARPVEILVEAKPCYPRQRLTWQQHAGHTLASICEKLVDSYRDLRRRRSSINQEAALQEQLRIEVEAASKKRSQAIAALQKYEQNLARLEAIMSQHEASVQRLFRLRSCIASQTDDLQRLLQLIQTGDDAVNEEGANKEATTVASRAIELRAMEERLGKLLAQACTELLQVAAFADDVEG</sequence>
<evidence type="ECO:0000256" key="2">
    <source>
        <dbReference type="ARBA" id="ARBA00022614"/>
    </source>
</evidence>
<dbReference type="InterPro" id="IPR003591">
    <property type="entry name" value="Leu-rich_rpt_typical-subtyp"/>
</dbReference>
<evidence type="ECO:0000256" key="3">
    <source>
        <dbReference type="ARBA" id="ARBA00022737"/>
    </source>
</evidence>
<dbReference type="SUPFAM" id="SSF52075">
    <property type="entry name" value="Outer arm dynein light chain 1"/>
    <property type="match status" value="1"/>
</dbReference>
<dbReference type="GO" id="GO:0030620">
    <property type="term" value="F:U2 snRNA binding"/>
    <property type="evidence" value="ECO:0000318"/>
    <property type="project" value="GO_Central"/>
</dbReference>
<dbReference type="InterPro" id="IPR044640">
    <property type="entry name" value="RU2A"/>
</dbReference>
<feature type="compositionally biased region" description="Polar residues" evidence="7">
    <location>
        <begin position="215"/>
        <end position="228"/>
    </location>
</feature>